<accession>A0A096CK23</accession>
<keyword evidence="2" id="KW-1185">Reference proteome</keyword>
<dbReference type="HOGENOM" id="CLU_117584_0_0_9"/>
<dbReference type="eggNOG" id="ENOG502ZCKF">
    <property type="taxonomic scope" value="Bacteria"/>
</dbReference>
<dbReference type="RefSeq" id="WP_009261345.1">
    <property type="nucleotide sequence ID" value="NZ_KN174163.1"/>
</dbReference>
<sequence>MRPLIEIQTIPIEIQMKTTNAHLEYARGTAQMEVSRDRRGLQIRSQPIRVNIDTFEARSSIVPTTAQSIQQGAAQGQRAAYEATAVLAQEGRMMMEAKIDQDVIPQLAQQKTVDQPAQLGIQFLPEVGPDISWTGGEMSIRYEMDKLNFDWRMNQMQFTFVPGDIEFKVTQQPDVVIKYIGGPLYVPPSADPNYEPLDTKA</sequence>
<reference evidence="1 2" key="1">
    <citation type="submission" date="2011-08" db="EMBL/GenBank/DDBJ databases">
        <title>The Genome Sequence of Clostridium orbiscindens 1_3_50AFAA.</title>
        <authorList>
            <consortium name="The Broad Institute Genome Sequencing Platform"/>
            <person name="Earl A."/>
            <person name="Ward D."/>
            <person name="Feldgarden M."/>
            <person name="Gevers D."/>
            <person name="Daigneault M."/>
            <person name="Strauss J."/>
            <person name="Allen-Vercoe E."/>
            <person name="Young S.K."/>
            <person name="Zeng Q."/>
            <person name="Gargeya S."/>
            <person name="Fitzgerald M."/>
            <person name="Haas B."/>
            <person name="Abouelleil A."/>
            <person name="Alvarado L."/>
            <person name="Arachchi H.M."/>
            <person name="Berlin A."/>
            <person name="Brown A."/>
            <person name="Chapman S.B."/>
            <person name="Chen Z."/>
            <person name="Dunbar C."/>
            <person name="Freedman E."/>
            <person name="Gearin G."/>
            <person name="Gellesch M."/>
            <person name="Goldberg J."/>
            <person name="Griggs A."/>
            <person name="Gujja S."/>
            <person name="Heiman D."/>
            <person name="Howarth C."/>
            <person name="Larson L."/>
            <person name="Lui A."/>
            <person name="MacDonald P.J.P."/>
            <person name="Montmayeur A."/>
            <person name="Murphy C."/>
            <person name="Neiman D."/>
            <person name="Pearson M."/>
            <person name="Priest M."/>
            <person name="Roberts A."/>
            <person name="Saif S."/>
            <person name="Shea T."/>
            <person name="Shenoy N."/>
            <person name="Sisk P."/>
            <person name="Stolte C."/>
            <person name="Sykes S."/>
            <person name="Wortman J."/>
            <person name="Nusbaum C."/>
            <person name="Birren B."/>
        </authorList>
    </citation>
    <scope>NUCLEOTIDE SEQUENCE [LARGE SCALE GENOMIC DNA]</scope>
    <source>
        <strain evidence="1 2">1_3_50AFAA</strain>
    </source>
</reference>
<dbReference type="EMBL" id="ADLO01000063">
    <property type="protein sequence ID" value="KGF55157.1"/>
    <property type="molecule type" value="Genomic_DNA"/>
</dbReference>
<dbReference type="AlphaFoldDB" id="A0A096CK23"/>
<dbReference type="Pfam" id="PF20074">
    <property type="entry name" value="DUF6470"/>
    <property type="match status" value="1"/>
</dbReference>
<evidence type="ECO:0000313" key="1">
    <source>
        <dbReference type="EMBL" id="KGF55157.1"/>
    </source>
</evidence>
<gene>
    <name evidence="1" type="ORF">HMPREF9460_02224</name>
</gene>
<dbReference type="PATRIC" id="fig|742738.3.peg.2286"/>
<organism evidence="1 2">
    <name type="scientific">Flavonifractor plautii 1_3_50AFAA</name>
    <dbReference type="NCBI Taxonomy" id="742738"/>
    <lineage>
        <taxon>Bacteria</taxon>
        <taxon>Bacillati</taxon>
        <taxon>Bacillota</taxon>
        <taxon>Clostridia</taxon>
        <taxon>Eubacteriales</taxon>
        <taxon>Oscillospiraceae</taxon>
        <taxon>Flavonifractor</taxon>
    </lineage>
</organism>
<evidence type="ECO:0000313" key="2">
    <source>
        <dbReference type="Proteomes" id="UP000029585"/>
    </source>
</evidence>
<protein>
    <submittedName>
        <fullName evidence="1">Uncharacterized protein</fullName>
    </submittedName>
</protein>
<dbReference type="Proteomes" id="UP000029585">
    <property type="component" value="Unassembled WGS sequence"/>
</dbReference>
<dbReference type="InterPro" id="IPR045527">
    <property type="entry name" value="DUF6470"/>
</dbReference>
<name>A0A096CK23_FLAPL</name>
<comment type="caution">
    <text evidence="1">The sequence shown here is derived from an EMBL/GenBank/DDBJ whole genome shotgun (WGS) entry which is preliminary data.</text>
</comment>
<proteinExistence type="predicted"/>